<dbReference type="EMBL" id="MK500602">
    <property type="protein sequence ID" value="QBK93674.1"/>
    <property type="molecule type" value="Genomic_DNA"/>
</dbReference>
<evidence type="ECO:0000313" key="2">
    <source>
        <dbReference type="EMBL" id="QBK93674.1"/>
    </source>
</evidence>
<keyword evidence="1 2" id="KW-0812">Transmembrane</keyword>
<reference evidence="2" key="1">
    <citation type="journal article" date="2019" name="MBio">
        <title>Virus Genomes from Deep Sea Sediments Expand the Ocean Megavirome and Support Independent Origins of Viral Gigantism.</title>
        <authorList>
            <person name="Backstrom D."/>
            <person name="Yutin N."/>
            <person name="Jorgensen S.L."/>
            <person name="Dharamshi J."/>
            <person name="Homa F."/>
            <person name="Zaremba-Niedwiedzka K."/>
            <person name="Spang A."/>
            <person name="Wolf Y.I."/>
            <person name="Koonin E.V."/>
            <person name="Ettema T.J."/>
        </authorList>
    </citation>
    <scope>NUCLEOTIDE SEQUENCE</scope>
</reference>
<name>A0A481ZCM4_9VIRU</name>
<protein>
    <submittedName>
        <fullName evidence="2">Transmembrane protein</fullName>
    </submittedName>
</protein>
<keyword evidence="1" id="KW-1133">Transmembrane helix</keyword>
<feature type="transmembrane region" description="Helical" evidence="1">
    <location>
        <begin position="404"/>
        <end position="422"/>
    </location>
</feature>
<organism evidence="2">
    <name type="scientific">Pithovirus LCPAC404</name>
    <dbReference type="NCBI Taxonomy" id="2506597"/>
    <lineage>
        <taxon>Viruses</taxon>
        <taxon>Pithoviruses</taxon>
    </lineage>
</organism>
<proteinExistence type="predicted"/>
<sequence length="437" mass="46726">MIGTNEWDFDKQSGSCQYNDAAPHQVQSGCCGTSCAIAGAGTTCKRLNFSGDGLICCLRDFANIGTPQLCFESDANMDNTCNPNYRALDGNLGALQIGGGNLGPNCRDFIFDHCVQPDINNWNGPDSDCVRALDRNLFGQNIGGLSVSLGIPVADPSAYTSQTGGFAWSKSVMDQLIENIYQNGQVLGVPPGSTNVSDLEPIVRNICLTSPGLCETALTNRVCAGETSSSVTLNPFKLPFCGCYLGDEFYAKYVNTFQVTKECTPLCARNGNIGLVEADGITQNLCNQDVCIIDDVNIQITNMQGQIGNVTFSQTCGGCNNDQSTATCQCVIQGENIIATDGLINDINIVQDCGAQNFTCTQIIDDVETLVDCNTGEPIMLPPPAPIDVPSTTNPDFFKQNETLFIAAGTIVVIILFVFIIIELSRNHKTASDTNKT</sequence>
<gene>
    <name evidence="2" type="ORF">LCPAC404_03780</name>
</gene>
<evidence type="ECO:0000256" key="1">
    <source>
        <dbReference type="SAM" id="Phobius"/>
    </source>
</evidence>
<accession>A0A481ZCM4</accession>
<keyword evidence="1" id="KW-0472">Membrane</keyword>